<dbReference type="AlphaFoldDB" id="A0A1G7BUI0"/>
<dbReference type="STRING" id="69960.SAMN05421720_105183"/>
<evidence type="ECO:0000256" key="2">
    <source>
        <dbReference type="ARBA" id="ARBA00023004"/>
    </source>
</evidence>
<feature type="domain" description="Gamma-butyrobetaine hydroxylase-like N-terminal" evidence="3">
    <location>
        <begin position="14"/>
        <end position="96"/>
    </location>
</feature>
<evidence type="ECO:0000313" key="4">
    <source>
        <dbReference type="EMBL" id="SDE30771.1"/>
    </source>
</evidence>
<dbReference type="RefSeq" id="WP_092785260.1">
    <property type="nucleotide sequence ID" value="NZ_FNAP01000005.1"/>
</dbReference>
<name>A0A1G7BUI0_9PROT</name>
<dbReference type="PANTHER" id="PTHR35303:SF5">
    <property type="entry name" value="OS02G0197800 PROTEIN"/>
    <property type="match status" value="1"/>
</dbReference>
<accession>A0A1G7BUI0</accession>
<keyword evidence="5" id="KW-1185">Reference proteome</keyword>
<keyword evidence="2" id="KW-0408">Iron</keyword>
<sequence length="123" mass="13808">MSEAPSPRVPVDIAVSRADKTLTLSYADGTVHVLPAEFLRVHSPSAEVQGHSPDQRQIVAGRRHVGIMDLEPIGHYAVRIVFDDLHDSGLYRWDYLWDLGQNRAAYWEGYLADLNRAGKSRDP</sequence>
<dbReference type="PANTHER" id="PTHR35303">
    <property type="entry name" value="OS02G0197800 PROTEIN"/>
    <property type="match status" value="1"/>
</dbReference>
<protein>
    <submittedName>
        <fullName evidence="4">DUF971 family protein</fullName>
    </submittedName>
</protein>
<keyword evidence="1" id="KW-0479">Metal-binding</keyword>
<organism evidence="4 5">
    <name type="scientific">Rhodospira trueperi</name>
    <dbReference type="NCBI Taxonomy" id="69960"/>
    <lineage>
        <taxon>Bacteria</taxon>
        <taxon>Pseudomonadati</taxon>
        <taxon>Pseudomonadota</taxon>
        <taxon>Alphaproteobacteria</taxon>
        <taxon>Rhodospirillales</taxon>
        <taxon>Rhodospirillaceae</taxon>
        <taxon>Rhodospira</taxon>
    </lineage>
</organism>
<dbReference type="InterPro" id="IPR038492">
    <property type="entry name" value="GBBH-like_N_sf"/>
</dbReference>
<reference evidence="4 5" key="1">
    <citation type="submission" date="2016-10" db="EMBL/GenBank/DDBJ databases">
        <authorList>
            <person name="de Groot N.N."/>
        </authorList>
    </citation>
    <scope>NUCLEOTIDE SEQUENCE [LARGE SCALE GENOMIC DNA]</scope>
    <source>
        <strain evidence="4 5">ATCC 700224</strain>
    </source>
</reference>
<dbReference type="Gene3D" id="3.30.2020.30">
    <property type="match status" value="1"/>
</dbReference>
<dbReference type="Pfam" id="PF06155">
    <property type="entry name" value="GBBH-like_N"/>
    <property type="match status" value="1"/>
</dbReference>
<evidence type="ECO:0000259" key="3">
    <source>
        <dbReference type="Pfam" id="PF06155"/>
    </source>
</evidence>
<proteinExistence type="predicted"/>
<gene>
    <name evidence="4" type="ORF">SAMN05421720_105183</name>
</gene>
<dbReference type="Proteomes" id="UP000199412">
    <property type="component" value="Unassembled WGS sequence"/>
</dbReference>
<dbReference type="OrthoDB" id="9794178at2"/>
<dbReference type="GO" id="GO:0046872">
    <property type="term" value="F:metal ion binding"/>
    <property type="evidence" value="ECO:0007669"/>
    <property type="project" value="UniProtKB-KW"/>
</dbReference>
<evidence type="ECO:0000256" key="1">
    <source>
        <dbReference type="ARBA" id="ARBA00022723"/>
    </source>
</evidence>
<dbReference type="InterPro" id="IPR010376">
    <property type="entry name" value="GBBH-like_N"/>
</dbReference>
<evidence type="ECO:0000313" key="5">
    <source>
        <dbReference type="Proteomes" id="UP000199412"/>
    </source>
</evidence>
<dbReference type="EMBL" id="FNAP01000005">
    <property type="protein sequence ID" value="SDE30771.1"/>
    <property type="molecule type" value="Genomic_DNA"/>
</dbReference>